<keyword evidence="9" id="KW-1185">Reference proteome</keyword>
<evidence type="ECO:0000256" key="2">
    <source>
        <dbReference type="ARBA" id="ARBA00022801"/>
    </source>
</evidence>
<dbReference type="InterPro" id="IPR036397">
    <property type="entry name" value="RNaseH_sf"/>
</dbReference>
<dbReference type="FunFam" id="3.30.420.10:FF:000045">
    <property type="entry name" value="3'-5' exonuclease DinG"/>
    <property type="match status" value="1"/>
</dbReference>
<proteinExistence type="predicted"/>
<comment type="subunit">
    <text evidence="5">DNA polymerase III contains a core (composed of alpha, epsilon and theta chains) that associates with a tau subunit. This core dimerizes to form the POLIII' complex. PolIII' associates with the gamma complex (composed of gamma, delta, delta', psi and chi chains) and with the beta chain to form the complete DNA polymerase III complex.</text>
</comment>
<dbReference type="GO" id="GO:0006260">
    <property type="term" value="P:DNA replication"/>
    <property type="evidence" value="ECO:0007669"/>
    <property type="project" value="InterPro"/>
</dbReference>
<dbReference type="InterPro" id="IPR006054">
    <property type="entry name" value="DnaQ"/>
</dbReference>
<evidence type="ECO:0000256" key="5">
    <source>
        <dbReference type="ARBA" id="ARBA00026073"/>
    </source>
</evidence>
<evidence type="ECO:0000259" key="7">
    <source>
        <dbReference type="SMART" id="SM00479"/>
    </source>
</evidence>
<evidence type="ECO:0000256" key="1">
    <source>
        <dbReference type="ARBA" id="ARBA00022722"/>
    </source>
</evidence>
<comment type="function">
    <text evidence="4">DNA polymerase III is a complex, multichain enzyme responsible for most of the replicative synthesis in bacteria. The epsilon subunit contain the editing function and is a proofreading 3'-5' exonuclease.</text>
</comment>
<dbReference type="PROSITE" id="PS52050">
    <property type="entry name" value="WYL"/>
    <property type="match status" value="1"/>
</dbReference>
<keyword evidence="1" id="KW-0540">Nuclease</keyword>
<name>A0A432MF01_9BACT</name>
<dbReference type="Pfam" id="PF00929">
    <property type="entry name" value="RNase_T"/>
    <property type="match status" value="1"/>
</dbReference>
<organism evidence="8 9">
    <name type="scientific">Tautonia sociabilis</name>
    <dbReference type="NCBI Taxonomy" id="2080755"/>
    <lineage>
        <taxon>Bacteria</taxon>
        <taxon>Pseudomonadati</taxon>
        <taxon>Planctomycetota</taxon>
        <taxon>Planctomycetia</taxon>
        <taxon>Isosphaerales</taxon>
        <taxon>Isosphaeraceae</taxon>
        <taxon>Tautonia</taxon>
    </lineage>
</organism>
<dbReference type="PANTHER" id="PTHR30231">
    <property type="entry name" value="DNA POLYMERASE III SUBUNIT EPSILON"/>
    <property type="match status" value="1"/>
</dbReference>
<keyword evidence="3" id="KW-0269">Exonuclease</keyword>
<evidence type="ECO:0000256" key="3">
    <source>
        <dbReference type="ARBA" id="ARBA00022839"/>
    </source>
</evidence>
<dbReference type="Proteomes" id="UP000280296">
    <property type="component" value="Unassembled WGS sequence"/>
</dbReference>
<dbReference type="EMBL" id="RYZH01000050">
    <property type="protein sequence ID" value="RUL84327.1"/>
    <property type="molecule type" value="Genomic_DNA"/>
</dbReference>
<keyword evidence="2" id="KW-0378">Hydrolase</keyword>
<dbReference type="GO" id="GO:0003887">
    <property type="term" value="F:DNA-directed DNA polymerase activity"/>
    <property type="evidence" value="ECO:0007669"/>
    <property type="project" value="InterPro"/>
</dbReference>
<evidence type="ECO:0000313" key="9">
    <source>
        <dbReference type="Proteomes" id="UP000280296"/>
    </source>
</evidence>
<evidence type="ECO:0000256" key="4">
    <source>
        <dbReference type="ARBA" id="ARBA00025483"/>
    </source>
</evidence>
<gene>
    <name evidence="8" type="ORF">TsocGM_20575</name>
</gene>
<protein>
    <submittedName>
        <fullName evidence="8">WYL domain-containing protein</fullName>
    </submittedName>
</protein>
<reference evidence="8 9" key="1">
    <citation type="submission" date="2018-12" db="EMBL/GenBank/DDBJ databases">
        <authorList>
            <person name="Toschakov S.V."/>
        </authorList>
    </citation>
    <scope>NUCLEOTIDE SEQUENCE [LARGE SCALE GENOMIC DNA]</scope>
    <source>
        <strain evidence="8 9">GM2012</strain>
    </source>
</reference>
<dbReference type="Pfam" id="PF13280">
    <property type="entry name" value="WYL"/>
    <property type="match status" value="1"/>
</dbReference>
<comment type="caution">
    <text evidence="8">The sequence shown here is derived from an EMBL/GenBank/DDBJ whole genome shotgun (WGS) entry which is preliminary data.</text>
</comment>
<evidence type="ECO:0000256" key="6">
    <source>
        <dbReference type="SAM" id="MobiDB-lite"/>
    </source>
</evidence>
<feature type="region of interest" description="Disordered" evidence="6">
    <location>
        <begin position="264"/>
        <end position="291"/>
    </location>
</feature>
<evidence type="ECO:0000313" key="8">
    <source>
        <dbReference type="EMBL" id="RUL84327.1"/>
    </source>
</evidence>
<reference evidence="8 9" key="2">
    <citation type="submission" date="2019-01" db="EMBL/GenBank/DDBJ databases">
        <title>Tautonia sociabilis, a novel thermotolerant planctomycete of Isosphaeraceae family, isolated from a 4000 m deep subterranean habitat.</title>
        <authorList>
            <person name="Kovaleva O.L."/>
            <person name="Elcheninov A.G."/>
            <person name="Van Heerden E."/>
            <person name="Toshchakov S.V."/>
            <person name="Novikov A."/>
            <person name="Bonch-Osmolovskaya E.A."/>
            <person name="Kublanov I.V."/>
        </authorList>
    </citation>
    <scope>NUCLEOTIDE SEQUENCE [LARGE SCALE GENOMIC DNA]</scope>
    <source>
        <strain evidence="8 9">GM2012</strain>
    </source>
</reference>
<dbReference type="PANTHER" id="PTHR30231:SF4">
    <property type="entry name" value="PROTEIN NEN2"/>
    <property type="match status" value="1"/>
</dbReference>
<accession>A0A432MF01</accession>
<dbReference type="CDD" id="cd06127">
    <property type="entry name" value="DEDDh"/>
    <property type="match status" value="1"/>
</dbReference>
<dbReference type="InterPro" id="IPR012337">
    <property type="entry name" value="RNaseH-like_sf"/>
</dbReference>
<dbReference type="OrthoDB" id="9813328at2"/>
<dbReference type="Gene3D" id="3.30.420.10">
    <property type="entry name" value="Ribonuclease H-like superfamily/Ribonuclease H"/>
    <property type="match status" value="1"/>
</dbReference>
<dbReference type="InterPro" id="IPR026881">
    <property type="entry name" value="WYL_dom"/>
</dbReference>
<dbReference type="SUPFAM" id="SSF53098">
    <property type="entry name" value="Ribonuclease H-like"/>
    <property type="match status" value="1"/>
</dbReference>
<dbReference type="AlphaFoldDB" id="A0A432MF01"/>
<dbReference type="GO" id="GO:0005829">
    <property type="term" value="C:cytosol"/>
    <property type="evidence" value="ECO:0007669"/>
    <property type="project" value="TreeGrafter"/>
</dbReference>
<dbReference type="RefSeq" id="WP_126727345.1">
    <property type="nucleotide sequence ID" value="NZ_RYZH01000050.1"/>
</dbReference>
<feature type="domain" description="Exonuclease" evidence="7">
    <location>
        <begin position="8"/>
        <end position="178"/>
    </location>
</feature>
<dbReference type="NCBIfam" id="TIGR00573">
    <property type="entry name" value="dnaq"/>
    <property type="match status" value="1"/>
</dbReference>
<dbReference type="GO" id="GO:0003677">
    <property type="term" value="F:DNA binding"/>
    <property type="evidence" value="ECO:0007669"/>
    <property type="project" value="InterPro"/>
</dbReference>
<dbReference type="GO" id="GO:0008408">
    <property type="term" value="F:3'-5' exonuclease activity"/>
    <property type="evidence" value="ECO:0007669"/>
    <property type="project" value="TreeGrafter"/>
</dbReference>
<dbReference type="SMART" id="SM00479">
    <property type="entry name" value="EXOIII"/>
    <property type="match status" value="1"/>
</dbReference>
<dbReference type="InterPro" id="IPR013520">
    <property type="entry name" value="Ribonucl_H"/>
</dbReference>
<sequence>MTARPGGPIVAIDLETTGLFPESDRIVEIGAVRFDANGVESGRFERLVHPGRPMSPSAERIHGISDAMLAGADPAAVVLPDFLLWLEEDPPGLVLAHHARFDAAFLGRELARLGRPLPALEVSDTLALARRLFPRAPSHRLEVLCEQLGIDPGPAHRAIADCLRVKGLWLAIGGQGGPLVRYPIFDPSRGDTAPSGWEAVSEAIARGARLRIRYAGGSRGPGPREIVPRRFSHKGGAAYLVAVCLEDGFEKAFRLDRVRSIEELGPSGAGSIPPSTGLRPDAPLEPTPRGD</sequence>